<organism evidence="2 3">
    <name type="scientific">Noviherbaspirillum album</name>
    <dbReference type="NCBI Taxonomy" id="3080276"/>
    <lineage>
        <taxon>Bacteria</taxon>
        <taxon>Pseudomonadati</taxon>
        <taxon>Pseudomonadota</taxon>
        <taxon>Betaproteobacteria</taxon>
        <taxon>Burkholderiales</taxon>
        <taxon>Oxalobacteraceae</taxon>
        <taxon>Noviherbaspirillum</taxon>
    </lineage>
</organism>
<keyword evidence="3" id="KW-1185">Reference proteome</keyword>
<name>A0ABU6JBY2_9BURK</name>
<accession>A0ABU6JBY2</accession>
<feature type="region of interest" description="Disordered" evidence="1">
    <location>
        <begin position="182"/>
        <end position="209"/>
    </location>
</feature>
<dbReference type="EMBL" id="JAWIIV010000014">
    <property type="protein sequence ID" value="MEC4720933.1"/>
    <property type="molecule type" value="Genomic_DNA"/>
</dbReference>
<dbReference type="PANTHER" id="PTHR35180">
    <property type="entry name" value="PROTEIN CBG06219"/>
    <property type="match status" value="1"/>
</dbReference>
<evidence type="ECO:0000313" key="2">
    <source>
        <dbReference type="EMBL" id="MEC4720933.1"/>
    </source>
</evidence>
<dbReference type="Proteomes" id="UP001352263">
    <property type="component" value="Unassembled WGS sequence"/>
</dbReference>
<reference evidence="2 3" key="1">
    <citation type="submission" date="2023-10" db="EMBL/GenBank/DDBJ databases">
        <title>Noviherbaspirillum sp. CPCC 100848 genome assembly.</title>
        <authorList>
            <person name="Li X.Y."/>
            <person name="Fang X.M."/>
        </authorList>
    </citation>
    <scope>NUCLEOTIDE SEQUENCE [LARGE SCALE GENOMIC DNA]</scope>
    <source>
        <strain evidence="2 3">CPCC 100848</strain>
    </source>
</reference>
<evidence type="ECO:0000256" key="1">
    <source>
        <dbReference type="SAM" id="MobiDB-lite"/>
    </source>
</evidence>
<dbReference type="PANTHER" id="PTHR35180:SF4">
    <property type="entry name" value="PROTEIN CBG06219"/>
    <property type="match status" value="1"/>
</dbReference>
<evidence type="ECO:0000313" key="3">
    <source>
        <dbReference type="Proteomes" id="UP001352263"/>
    </source>
</evidence>
<protein>
    <submittedName>
        <fullName evidence="2">Uncharacterized protein</fullName>
    </submittedName>
</protein>
<dbReference type="RefSeq" id="WP_326507642.1">
    <property type="nucleotide sequence ID" value="NZ_JAWIIV010000014.1"/>
</dbReference>
<proteinExistence type="predicted"/>
<sequence>MKKRSVEPVFAKPVSAALAAVIAAFLMTAAMLLPARAQECRWDGTSPFCGGACGPNETELTRLGGIPDFWVPPFVNQNPPFGANCLTGTKALCCKTRGRSCRWDGTAPFCDGECRQGETASTPPAGSSSGSACWTGSKVYCCSSTGSTGQGLTERNCSYGPGTCVQGFVWREAASGDRVCVTPETRDQTRSDNAQAAQRRSPAGGAHGPDTCVPGFVWREAFPGDHVCVTPQMREQASQDNRWAAVRNACP</sequence>
<gene>
    <name evidence="2" type="ORF">RY831_17340</name>
</gene>
<comment type="caution">
    <text evidence="2">The sequence shown here is derived from an EMBL/GenBank/DDBJ whole genome shotgun (WGS) entry which is preliminary data.</text>
</comment>